<dbReference type="NCBIfam" id="NF006826">
    <property type="entry name" value="PRK09347.1-3"/>
    <property type="match status" value="1"/>
</dbReference>
<evidence type="ECO:0000256" key="9">
    <source>
        <dbReference type="SAM" id="MobiDB-lite"/>
    </source>
</evidence>
<dbReference type="GO" id="GO:0003934">
    <property type="term" value="F:GTP cyclohydrolase I activity"/>
    <property type="evidence" value="ECO:0007669"/>
    <property type="project" value="UniProtKB-UniRule"/>
</dbReference>
<evidence type="ECO:0000256" key="4">
    <source>
        <dbReference type="ARBA" id="ARBA00011857"/>
    </source>
</evidence>
<feature type="binding site" evidence="8">
    <location>
        <position position="102"/>
    </location>
    <ligand>
        <name>Zn(2+)</name>
        <dbReference type="ChEBI" id="CHEBI:29105"/>
    </ligand>
</feature>
<evidence type="ECO:0000256" key="7">
    <source>
        <dbReference type="ARBA" id="ARBA00023134"/>
    </source>
</evidence>
<comment type="subunit">
    <text evidence="8">Homopolymer.</text>
</comment>
<dbReference type="GO" id="GO:0005525">
    <property type="term" value="F:GTP binding"/>
    <property type="evidence" value="ECO:0007669"/>
    <property type="project" value="UniProtKB-KW"/>
</dbReference>
<keyword evidence="8" id="KW-0862">Zinc</keyword>
<keyword evidence="8" id="KW-0547">Nucleotide-binding</keyword>
<dbReference type="SUPFAM" id="SSF55620">
    <property type="entry name" value="Tetrahydrobiopterin biosynthesis enzymes-like"/>
    <property type="match status" value="1"/>
</dbReference>
<protein>
    <recommendedName>
        <fullName evidence="8">GTP cyclohydrolase 1</fullName>
        <ecNumber evidence="8">3.5.4.16</ecNumber>
    </recommendedName>
    <alternativeName>
        <fullName evidence="8">GTP cyclohydrolase I</fullName>
        <shortName evidence="8">GTP-CH-I</shortName>
    </alternativeName>
</protein>
<evidence type="ECO:0000256" key="1">
    <source>
        <dbReference type="ARBA" id="ARBA00001052"/>
    </source>
</evidence>
<dbReference type="NCBIfam" id="TIGR00063">
    <property type="entry name" value="folE"/>
    <property type="match status" value="1"/>
</dbReference>
<dbReference type="FunFam" id="1.10.286.10:FF:000001">
    <property type="entry name" value="GTP cyclohydrolase 1"/>
    <property type="match status" value="1"/>
</dbReference>
<dbReference type="Gene3D" id="1.10.286.10">
    <property type="match status" value="1"/>
</dbReference>
<dbReference type="UniPathway" id="UPA00848">
    <property type="reaction ID" value="UER00151"/>
</dbReference>
<evidence type="ECO:0000256" key="6">
    <source>
        <dbReference type="ARBA" id="ARBA00022801"/>
    </source>
</evidence>
<feature type="binding site" evidence="8">
    <location>
        <position position="105"/>
    </location>
    <ligand>
        <name>Zn(2+)</name>
        <dbReference type="ChEBI" id="CHEBI:29105"/>
    </ligand>
</feature>
<dbReference type="InterPro" id="IPR018234">
    <property type="entry name" value="GTP_CycHdrlase_I_CS"/>
</dbReference>
<feature type="binding site" evidence="8">
    <location>
        <position position="174"/>
    </location>
    <ligand>
        <name>Zn(2+)</name>
        <dbReference type="ChEBI" id="CHEBI:29105"/>
    </ligand>
</feature>
<organism evidence="11 12">
    <name type="scientific">Gluconobacter cerinus</name>
    <dbReference type="NCBI Taxonomy" id="38307"/>
    <lineage>
        <taxon>Bacteria</taxon>
        <taxon>Pseudomonadati</taxon>
        <taxon>Pseudomonadota</taxon>
        <taxon>Alphaproteobacteria</taxon>
        <taxon>Acetobacterales</taxon>
        <taxon>Acetobacteraceae</taxon>
        <taxon>Gluconobacter</taxon>
    </lineage>
</organism>
<name>A0A1B6VLM0_9PROT</name>
<comment type="subunit">
    <text evidence="4">Toroid-shaped homodecamer, composed of two pentamers of five dimers.</text>
</comment>
<dbReference type="HAMAP" id="MF_00223">
    <property type="entry name" value="FolE"/>
    <property type="match status" value="1"/>
</dbReference>
<feature type="domain" description="GTP cyclohydrolase I" evidence="10">
    <location>
        <begin position="33"/>
        <end position="210"/>
    </location>
</feature>
<comment type="caution">
    <text evidence="11">The sequence shown here is derived from an EMBL/GenBank/DDBJ whole genome shotgun (WGS) entry which is preliminary data.</text>
</comment>
<dbReference type="GO" id="GO:0046654">
    <property type="term" value="P:tetrahydrofolate biosynthetic process"/>
    <property type="evidence" value="ECO:0007669"/>
    <property type="project" value="UniProtKB-UniRule"/>
</dbReference>
<keyword evidence="8" id="KW-0479">Metal-binding</keyword>
<dbReference type="PROSITE" id="PS00860">
    <property type="entry name" value="GTP_CYCLOHYDROL_1_2"/>
    <property type="match status" value="1"/>
</dbReference>
<dbReference type="EMBL" id="LUTU01000005">
    <property type="protein sequence ID" value="OAJ68100.1"/>
    <property type="molecule type" value="Genomic_DNA"/>
</dbReference>
<evidence type="ECO:0000259" key="10">
    <source>
        <dbReference type="Pfam" id="PF01227"/>
    </source>
</evidence>
<dbReference type="PANTHER" id="PTHR11109">
    <property type="entry name" value="GTP CYCLOHYDROLASE I"/>
    <property type="match status" value="1"/>
</dbReference>
<sequence length="212" mass="23544">MTDRNATAAKASNEDLRPLEGLSRPVDAQERIAGAVRTILEAIGENPEREGLHDTPQRVAKMYLEVFEGLYEDPRDHLKTQFSADQHHGAVIVKDIHFHSMCEHHLLPVHGKAHVAYLPAGGRLTGLSKLARVVEGFARRPQLQERLTDQVAQAMEDVLAPEAVLVVIEAEHMCMSMRGVRSPGSTTVTMIARGTWKHDHAARMEILSLLRS</sequence>
<feature type="region of interest" description="Disordered" evidence="9">
    <location>
        <begin position="1"/>
        <end position="23"/>
    </location>
</feature>
<dbReference type="GO" id="GO:0006729">
    <property type="term" value="P:tetrahydrobiopterin biosynthetic process"/>
    <property type="evidence" value="ECO:0007669"/>
    <property type="project" value="TreeGrafter"/>
</dbReference>
<gene>
    <name evidence="8" type="primary">folE</name>
    <name evidence="11" type="ORF">A0123_00802</name>
</gene>
<dbReference type="PATRIC" id="fig|38307.3.peg.824"/>
<dbReference type="EC" id="3.5.4.16" evidence="8"/>
<evidence type="ECO:0000256" key="3">
    <source>
        <dbReference type="ARBA" id="ARBA00008085"/>
    </source>
</evidence>
<dbReference type="FunFam" id="3.30.1130.10:FF:000001">
    <property type="entry name" value="GTP cyclohydrolase 1"/>
    <property type="match status" value="1"/>
</dbReference>
<evidence type="ECO:0000313" key="12">
    <source>
        <dbReference type="Proteomes" id="UP000077786"/>
    </source>
</evidence>
<accession>A0A1B6VLM0</accession>
<dbReference type="AlphaFoldDB" id="A0A1B6VLM0"/>
<keyword evidence="6 8" id="KW-0378">Hydrolase</keyword>
<dbReference type="GO" id="GO:0005737">
    <property type="term" value="C:cytoplasm"/>
    <property type="evidence" value="ECO:0007669"/>
    <property type="project" value="TreeGrafter"/>
</dbReference>
<dbReference type="Pfam" id="PF01227">
    <property type="entry name" value="GTP_cyclohydroI"/>
    <property type="match status" value="1"/>
</dbReference>
<evidence type="ECO:0000256" key="2">
    <source>
        <dbReference type="ARBA" id="ARBA00005080"/>
    </source>
</evidence>
<keyword evidence="7 8" id="KW-0342">GTP-binding</keyword>
<dbReference type="GO" id="GO:0008270">
    <property type="term" value="F:zinc ion binding"/>
    <property type="evidence" value="ECO:0007669"/>
    <property type="project" value="UniProtKB-UniRule"/>
</dbReference>
<comment type="catalytic activity">
    <reaction evidence="1 8">
        <text>GTP + H2O = 7,8-dihydroneopterin 3'-triphosphate + formate + H(+)</text>
        <dbReference type="Rhea" id="RHEA:17473"/>
        <dbReference type="ChEBI" id="CHEBI:15377"/>
        <dbReference type="ChEBI" id="CHEBI:15378"/>
        <dbReference type="ChEBI" id="CHEBI:15740"/>
        <dbReference type="ChEBI" id="CHEBI:37565"/>
        <dbReference type="ChEBI" id="CHEBI:58462"/>
        <dbReference type="EC" id="3.5.4.16"/>
    </reaction>
</comment>
<dbReference type="InterPro" id="IPR001474">
    <property type="entry name" value="GTP_CycHdrlase_I"/>
</dbReference>
<dbReference type="InterPro" id="IPR043134">
    <property type="entry name" value="GTP-CH-I_N"/>
</dbReference>
<dbReference type="InterPro" id="IPR043133">
    <property type="entry name" value="GTP-CH-I_C/QueF"/>
</dbReference>
<reference evidence="11 12" key="1">
    <citation type="submission" date="2016-03" db="EMBL/GenBank/DDBJ databases">
        <title>Draft genome sequence of Gluconobacter cerinus strain CECT 9110.</title>
        <authorList>
            <person name="Sainz F."/>
            <person name="Mas A."/>
            <person name="Torija M.J."/>
        </authorList>
    </citation>
    <scope>NUCLEOTIDE SEQUENCE [LARGE SCALE GENOMIC DNA]</scope>
    <source>
        <strain evidence="11 12">CECT 9110</strain>
    </source>
</reference>
<dbReference type="RefSeq" id="WP_064273711.1">
    <property type="nucleotide sequence ID" value="NZ_LUTU01000005.1"/>
</dbReference>
<proteinExistence type="inferred from homology"/>
<dbReference type="InterPro" id="IPR020602">
    <property type="entry name" value="GTP_CycHdrlase_I_dom"/>
</dbReference>
<evidence type="ECO:0000256" key="5">
    <source>
        <dbReference type="ARBA" id="ARBA00022563"/>
    </source>
</evidence>
<dbReference type="Proteomes" id="UP000077786">
    <property type="component" value="Unassembled WGS sequence"/>
</dbReference>
<dbReference type="Gene3D" id="3.30.1130.10">
    <property type="match status" value="1"/>
</dbReference>
<comment type="pathway">
    <text evidence="2 8">Cofactor biosynthesis; 7,8-dihydroneopterin triphosphate biosynthesis; 7,8-dihydroneopterin triphosphate from GTP: step 1/1.</text>
</comment>
<keyword evidence="5 8" id="KW-0554">One-carbon metabolism</keyword>
<dbReference type="OrthoDB" id="9801207at2"/>
<evidence type="ECO:0000256" key="8">
    <source>
        <dbReference type="HAMAP-Rule" id="MF_00223"/>
    </source>
</evidence>
<evidence type="ECO:0000313" key="11">
    <source>
        <dbReference type="EMBL" id="OAJ68100.1"/>
    </source>
</evidence>
<dbReference type="PANTHER" id="PTHR11109:SF7">
    <property type="entry name" value="GTP CYCLOHYDROLASE 1"/>
    <property type="match status" value="1"/>
</dbReference>
<comment type="similarity">
    <text evidence="3 8">Belongs to the GTP cyclohydrolase I family.</text>
</comment>
<dbReference type="NCBIfam" id="NF006825">
    <property type="entry name" value="PRK09347.1-2"/>
    <property type="match status" value="1"/>
</dbReference>
<dbReference type="GO" id="GO:0006730">
    <property type="term" value="P:one-carbon metabolic process"/>
    <property type="evidence" value="ECO:0007669"/>
    <property type="project" value="UniProtKB-UniRule"/>
</dbReference>